<keyword evidence="2" id="KW-1185">Reference proteome</keyword>
<dbReference type="STRING" id="204773.HEAR2778"/>
<gene>
    <name evidence="1" type="ordered locus">HEAR2778</name>
</gene>
<dbReference type="KEGG" id="har:HEAR2778"/>
<evidence type="ECO:0000313" key="2">
    <source>
        <dbReference type="Proteomes" id="UP000006697"/>
    </source>
</evidence>
<reference evidence="1 2" key="1">
    <citation type="journal article" date="2007" name="PLoS Genet.">
        <title>A tale of two oxidation states: bacterial colonization of arsenic-rich environments.</title>
        <authorList>
            <person name="Muller D."/>
            <person name="Medigue C."/>
            <person name="Koechler S."/>
            <person name="Barbe V."/>
            <person name="Barakat M."/>
            <person name="Talla E."/>
            <person name="Bonnefoy V."/>
            <person name="Krin E."/>
            <person name="Arsene-Ploetze F."/>
            <person name="Carapito C."/>
            <person name="Chandler M."/>
            <person name="Cournoyer B."/>
            <person name="Cruveiller S."/>
            <person name="Dossat C."/>
            <person name="Duval S."/>
            <person name="Heymann M."/>
            <person name="Leize E."/>
            <person name="Lieutaud A."/>
            <person name="Lievremont D."/>
            <person name="Makita Y."/>
            <person name="Mangenot S."/>
            <person name="Nitschke W."/>
            <person name="Ortet P."/>
            <person name="Perdrial N."/>
            <person name="Schoepp B."/>
            <person name="Siguier N."/>
            <person name="Simeonova D.D."/>
            <person name="Rouy Z."/>
            <person name="Segurens B."/>
            <person name="Turlin E."/>
            <person name="Vallenet D."/>
            <person name="Van Dorsselaer A."/>
            <person name="Weiss S."/>
            <person name="Weissenbach J."/>
            <person name="Lett M.C."/>
            <person name="Danchin A."/>
            <person name="Bertin P.N."/>
        </authorList>
    </citation>
    <scope>NUCLEOTIDE SEQUENCE [LARGE SCALE GENOMIC DNA]</scope>
    <source>
        <strain evidence="2">ULPAs1</strain>
    </source>
</reference>
<dbReference type="EMBL" id="CU207211">
    <property type="protein sequence ID" value="CAL62894.1"/>
    <property type="molecule type" value="Genomic_DNA"/>
</dbReference>
<protein>
    <submittedName>
        <fullName evidence="1">Uncharacterized protein</fullName>
    </submittedName>
</protein>
<proteinExistence type="predicted"/>
<organism evidence="1 2">
    <name type="scientific">Herminiimonas arsenicoxydans</name>
    <dbReference type="NCBI Taxonomy" id="204773"/>
    <lineage>
        <taxon>Bacteria</taxon>
        <taxon>Pseudomonadati</taxon>
        <taxon>Pseudomonadota</taxon>
        <taxon>Betaproteobacteria</taxon>
        <taxon>Burkholderiales</taxon>
        <taxon>Oxalobacteraceae</taxon>
        <taxon>Herminiimonas</taxon>
    </lineage>
</organism>
<evidence type="ECO:0000313" key="1">
    <source>
        <dbReference type="EMBL" id="CAL62894.1"/>
    </source>
</evidence>
<accession>A4G8Q7</accession>
<dbReference type="HOGENOM" id="CLU_2508188_0_0_4"/>
<name>A4G8Q7_HERAR</name>
<dbReference type="AlphaFoldDB" id="A4G8Q7"/>
<sequence>MPIPELLVPTGFPIFKIGTKDSLHFPPKSHSSIGSDQANLNRVARMLDPPFSPCDPCVARNLQIPRETLKKHLRGGKIRTTISGA</sequence>
<dbReference type="Proteomes" id="UP000006697">
    <property type="component" value="Chromosome"/>
</dbReference>